<dbReference type="GO" id="GO:0012505">
    <property type="term" value="C:endomembrane system"/>
    <property type="evidence" value="ECO:0007669"/>
    <property type="project" value="UniProtKB-SubCell"/>
</dbReference>
<evidence type="ECO:0000256" key="6">
    <source>
        <dbReference type="SAM" id="Phobius"/>
    </source>
</evidence>
<feature type="transmembrane region" description="Helical" evidence="6">
    <location>
        <begin position="298"/>
        <end position="323"/>
    </location>
</feature>
<dbReference type="Proteomes" id="UP000328092">
    <property type="component" value="Unassembled WGS sequence"/>
</dbReference>
<evidence type="ECO:0000313" key="8">
    <source>
        <dbReference type="Proteomes" id="UP000328092"/>
    </source>
</evidence>
<sequence length="486" mass="52152">MSEETLASSRLVAARAAEGQSLSLSTWSWIGYEVGRVPYVVLIKIYIFTPYVTKVLIGDPVMAQALLAGFAVAAGVIAALTVPFLGAALDRMGPRKPWIAVFVLLEIPLLISLWWAKPDRSGLSATTVISILALLGLLFAYAEILHNAMLGPSVGIRRAGRYSGISLGVANLFTVAIMIFLLWGFALPGKLHGLGVPDQPLFGLSQADHDMERLLGPFIAVVVFVGLTGLLRFAIDAAPTRETLGTAVRSGLRDVLVLIRSLPQQRNILKFLIARTIYGDGLYTLIKLEGIYASGVMGWHALDLLAFAVVKIIFASLGGLLAGVLNTRMGTRRALILELCCTILLLVMVLGTTPTRLLYFWQYDLVAHAPLWSGPVFRSWPELAFLLISSSMTAFAVATTASGRAMVVEIVPPERLGSFLGLFHVTASTTAWMAPAMIGLFTAYFHSQSLGLIPVAVLLGIGTIGLLFVEGGDRHGAKQRSGIGRA</sequence>
<feature type="transmembrane region" description="Helical" evidence="6">
    <location>
        <begin position="162"/>
        <end position="186"/>
    </location>
</feature>
<dbReference type="Pfam" id="PF11700">
    <property type="entry name" value="ATG22"/>
    <property type="match status" value="1"/>
</dbReference>
<comment type="subcellular location">
    <subcellularLocation>
        <location evidence="1">Endomembrane system</location>
        <topology evidence="1">Multi-pass membrane protein</topology>
    </subcellularLocation>
</comment>
<dbReference type="SUPFAM" id="SSF103473">
    <property type="entry name" value="MFS general substrate transporter"/>
    <property type="match status" value="1"/>
</dbReference>
<feature type="transmembrane region" description="Helical" evidence="6">
    <location>
        <begin position="122"/>
        <end position="141"/>
    </location>
</feature>
<keyword evidence="4 6" id="KW-1133">Transmembrane helix</keyword>
<keyword evidence="3 6" id="KW-0812">Transmembrane</keyword>
<feature type="transmembrane region" description="Helical" evidence="6">
    <location>
        <begin position="98"/>
        <end position="116"/>
    </location>
</feature>
<feature type="transmembrane region" description="Helical" evidence="6">
    <location>
        <begin position="451"/>
        <end position="469"/>
    </location>
</feature>
<keyword evidence="5 6" id="KW-0472">Membrane</keyword>
<dbReference type="InterPro" id="IPR036259">
    <property type="entry name" value="MFS_trans_sf"/>
</dbReference>
<feature type="transmembrane region" description="Helical" evidence="6">
    <location>
        <begin position="61"/>
        <end position="86"/>
    </location>
</feature>
<evidence type="ECO:0000256" key="1">
    <source>
        <dbReference type="ARBA" id="ARBA00004127"/>
    </source>
</evidence>
<reference evidence="7" key="1">
    <citation type="submission" date="2019-02" db="EMBL/GenBank/DDBJ databases">
        <authorList>
            <person name="Pothier F.J."/>
        </authorList>
    </citation>
    <scope>NUCLEOTIDE SEQUENCE</scope>
    <source>
        <strain evidence="7">CI-1B</strain>
    </source>
</reference>
<evidence type="ECO:0000256" key="5">
    <source>
        <dbReference type="ARBA" id="ARBA00023136"/>
    </source>
</evidence>
<dbReference type="AlphaFoldDB" id="A0A508TDB8"/>
<comment type="caution">
    <text evidence="7">The sequence shown here is derived from an EMBL/GenBank/DDBJ whole genome shotgun (WGS) entry which is preliminary data.</text>
</comment>
<name>A0A508TDB8_9BRAD</name>
<proteinExistence type="predicted"/>
<dbReference type="Gene3D" id="1.20.1250.20">
    <property type="entry name" value="MFS general substrate transporter like domains"/>
    <property type="match status" value="1"/>
</dbReference>
<evidence type="ECO:0000256" key="4">
    <source>
        <dbReference type="ARBA" id="ARBA00022989"/>
    </source>
</evidence>
<dbReference type="InterPro" id="IPR024671">
    <property type="entry name" value="Atg22-like"/>
</dbReference>
<feature type="transmembrane region" description="Helical" evidence="6">
    <location>
        <begin position="335"/>
        <end position="363"/>
    </location>
</feature>
<evidence type="ECO:0008006" key="9">
    <source>
        <dbReference type="Google" id="ProtNLM"/>
    </source>
</evidence>
<keyword evidence="8" id="KW-1185">Reference proteome</keyword>
<evidence type="ECO:0000313" key="7">
    <source>
        <dbReference type="EMBL" id="VIO72769.1"/>
    </source>
</evidence>
<dbReference type="PANTHER" id="PTHR23519:SF1">
    <property type="entry name" value="AUTOPHAGY-RELATED PROTEIN 22"/>
    <property type="match status" value="1"/>
</dbReference>
<feature type="transmembrane region" description="Helical" evidence="6">
    <location>
        <begin position="214"/>
        <end position="235"/>
    </location>
</feature>
<gene>
    <name evidence="7" type="ORF">CI1B_44160</name>
</gene>
<evidence type="ECO:0000256" key="2">
    <source>
        <dbReference type="ARBA" id="ARBA00022448"/>
    </source>
</evidence>
<feature type="transmembrane region" description="Helical" evidence="6">
    <location>
        <begin position="383"/>
        <end position="407"/>
    </location>
</feature>
<protein>
    <recommendedName>
        <fullName evidence="9">Major facilitator superfamily (MFS) profile domain-containing protein</fullName>
    </recommendedName>
</protein>
<dbReference type="EMBL" id="CAADFC020000016">
    <property type="protein sequence ID" value="VIO72769.1"/>
    <property type="molecule type" value="Genomic_DNA"/>
</dbReference>
<organism evidence="7 8">
    <name type="scientific">Bradyrhizobium ivorense</name>
    <dbReference type="NCBI Taxonomy" id="2511166"/>
    <lineage>
        <taxon>Bacteria</taxon>
        <taxon>Pseudomonadati</taxon>
        <taxon>Pseudomonadota</taxon>
        <taxon>Alphaproteobacteria</taxon>
        <taxon>Hyphomicrobiales</taxon>
        <taxon>Nitrobacteraceae</taxon>
        <taxon>Bradyrhizobium</taxon>
    </lineage>
</organism>
<keyword evidence="2" id="KW-0813">Transport</keyword>
<feature type="transmembrane region" description="Helical" evidence="6">
    <location>
        <begin position="419"/>
        <end position="445"/>
    </location>
</feature>
<evidence type="ECO:0000256" key="3">
    <source>
        <dbReference type="ARBA" id="ARBA00022692"/>
    </source>
</evidence>
<dbReference type="PANTHER" id="PTHR23519">
    <property type="entry name" value="AUTOPHAGY-RELATED PROTEIN 22"/>
    <property type="match status" value="1"/>
</dbReference>
<dbReference type="InterPro" id="IPR050495">
    <property type="entry name" value="ATG22/LtaA_families"/>
</dbReference>
<accession>A0A508TDB8</accession>
<dbReference type="RefSeq" id="WP_172628138.1">
    <property type="nucleotide sequence ID" value="NZ_CAADFC020000016.1"/>
</dbReference>